<dbReference type="Proteomes" id="UP000018296">
    <property type="component" value="Unassembled WGS sequence"/>
</dbReference>
<dbReference type="AlphaFoldDB" id="V6IV46"/>
<accession>V6IV46</accession>
<sequence>MKLNIYNIDNYTDRFYTEFIPKDFTFRDSAITHCWPLESSEIHGKGVLIFSVRT</sequence>
<protein>
    <submittedName>
        <fullName evidence="1">Uncharacterized protein</fullName>
    </submittedName>
</protein>
<comment type="caution">
    <text evidence="1">The sequence shown here is derived from an EMBL/GenBank/DDBJ whole genome shotgun (WGS) entry which is preliminary data.</text>
</comment>
<dbReference type="STRING" id="1395513.P343_14135"/>
<dbReference type="EMBL" id="AWTC01000015">
    <property type="protein sequence ID" value="EST10997.1"/>
    <property type="molecule type" value="Genomic_DNA"/>
</dbReference>
<proteinExistence type="predicted"/>
<evidence type="ECO:0000313" key="1">
    <source>
        <dbReference type="EMBL" id="EST10997.1"/>
    </source>
</evidence>
<reference evidence="1 2" key="1">
    <citation type="journal article" date="2013" name="Genome Announc.">
        <title>Genome Sequence of Sporolactobacillus laevolacticus DSM442, an Efficient Polymer-Grade D-Lactate Producer from Agricultural Waste Cottonseed as a Nitrogen Source.</title>
        <authorList>
            <person name="Wang H."/>
            <person name="Wang L."/>
            <person name="Ju J."/>
            <person name="Yu B."/>
            <person name="Ma Y."/>
        </authorList>
    </citation>
    <scope>NUCLEOTIDE SEQUENCE [LARGE SCALE GENOMIC DNA]</scope>
    <source>
        <strain evidence="1 2">DSM 442</strain>
    </source>
</reference>
<organism evidence="1 2">
    <name type="scientific">Sporolactobacillus laevolacticus DSM 442</name>
    <dbReference type="NCBI Taxonomy" id="1395513"/>
    <lineage>
        <taxon>Bacteria</taxon>
        <taxon>Bacillati</taxon>
        <taxon>Bacillota</taxon>
        <taxon>Bacilli</taxon>
        <taxon>Bacillales</taxon>
        <taxon>Sporolactobacillaceae</taxon>
        <taxon>Sporolactobacillus</taxon>
    </lineage>
</organism>
<evidence type="ECO:0000313" key="2">
    <source>
        <dbReference type="Proteomes" id="UP000018296"/>
    </source>
</evidence>
<name>V6IV46_9BACL</name>
<keyword evidence="2" id="KW-1185">Reference proteome</keyword>
<dbReference type="PATRIC" id="fig|1395513.3.peg.2865"/>
<gene>
    <name evidence="1" type="ORF">P343_14135</name>
</gene>